<feature type="non-terminal residue" evidence="1">
    <location>
        <position position="1"/>
    </location>
</feature>
<accession>A0A0S4JLV0</accession>
<name>A0A0S4JLV0_BODSA</name>
<evidence type="ECO:0000313" key="2">
    <source>
        <dbReference type="Proteomes" id="UP000051952"/>
    </source>
</evidence>
<organism evidence="1 2">
    <name type="scientific">Bodo saltans</name>
    <name type="common">Flagellated protozoan</name>
    <dbReference type="NCBI Taxonomy" id="75058"/>
    <lineage>
        <taxon>Eukaryota</taxon>
        <taxon>Discoba</taxon>
        <taxon>Euglenozoa</taxon>
        <taxon>Kinetoplastea</taxon>
        <taxon>Metakinetoplastina</taxon>
        <taxon>Eubodonida</taxon>
        <taxon>Bodonidae</taxon>
        <taxon>Bodo</taxon>
    </lineage>
</organism>
<protein>
    <submittedName>
        <fullName evidence="1">Uncharacterized protein</fullName>
    </submittedName>
</protein>
<dbReference type="AlphaFoldDB" id="A0A0S4JLV0"/>
<dbReference type="EMBL" id="CYKH01002045">
    <property type="protein sequence ID" value="CUG92501.1"/>
    <property type="molecule type" value="Genomic_DNA"/>
</dbReference>
<proteinExistence type="predicted"/>
<dbReference type="VEuPathDB" id="TriTrypDB:BSAL_37620"/>
<dbReference type="Proteomes" id="UP000051952">
    <property type="component" value="Unassembled WGS sequence"/>
</dbReference>
<gene>
    <name evidence="1" type="ORF">BSAL_37620</name>
</gene>
<evidence type="ECO:0000313" key="1">
    <source>
        <dbReference type="EMBL" id="CUG92501.1"/>
    </source>
</evidence>
<keyword evidence="2" id="KW-1185">Reference proteome</keyword>
<sequence length="1097" mass="119500">DDGVECLPPPITLMSRFRDSAQAYRWKSVAALVPTTLSHNAYSHLTVFLNLQSSAPRLHSCKPLDISHRPIGPTGMPVVTLSIPFTDAMTTLPQRAHRITFSQKITETASSLVTQRCRDDRDLHLVASISLLTSRQRRQRSLNEDAPPTKEFSENLQCIAHATVTAALLVHVSYPPTMDADDDTFCFLLEDEFSARVRAEVEMPTQSFSNEAVDFLRNAEARVSSQMEIWVAQQDVDDWDDTLSLPSFACPRECSPSGVRTSMPSMAPTMQFVARALLGDNVDTVLVPWDRRYGATTEWCVQLTECLSLEAATLCRDSQASACVHVYLWCGAAEKAHVEASVGGFQIAGRMSVLTCSHQQHGPECHASNSNTLDIHIVSDHGTKAWEAFLSSEPPSSVTHSKSIVLDHSVQTCHFTARRRSSSGIVHVLLEDRHEWAHCGSGGSPRDLLDSSFLADAHIRAVSVVEHLSQSTARHSQDWTESSWIERHTLLTVGDLVKTQFQSLVSEGSLWAQELMACAYHAIDAVARAAPTDLSLLWYQNLTSVTSSMSMIDGSSYSHDAVKAWTTSARRAASIVRGELLSFLESNSGVLKALPSFRNLTASLQLLMSKAQILTSKATSLELCDSICEAAVSDGVSFALEHAKMLGQRLSSSHDMAVLETATVRGIVGKLVTSVRASSADRGTPAHIARRQFLLSVCEQNRVHGALFVFADKQRAELFAKSLAASPHGSAPLGCWTVGRDSLSSLFQAVQPSVSDVTSVGTLKCRLAVVLCNASIVLETGRPFSPVDLDSLLHDLLRRCGCGHITASWDSLLLDCNDVAAMASLPTWSRHVSGCHHTDCDAVRSVVETLRSNWPAGTMIPVLVSPVPPPPSTNEDTSVVALRTPYASPLAISTPATLLVVPQWALEALHDDTTSQLTDAVVAQVPIFPISFVSLRKGDLRMDVVCLVNHTSLHFESVRSVLDVQFLVDALLHQATATYAHLYEMLGRGVQMSQNTTLQVANEWTIPLGTLSIVVEAQHFASNPAMLTTVRDCVLRASQQIQAPHPSFFELWTVSSASETGAFVQRLVHRIALEPHATFVDEGLMEAWVGSLLTPGP</sequence>
<reference evidence="2" key="1">
    <citation type="submission" date="2015-09" db="EMBL/GenBank/DDBJ databases">
        <authorList>
            <consortium name="Pathogen Informatics"/>
        </authorList>
    </citation>
    <scope>NUCLEOTIDE SEQUENCE [LARGE SCALE GENOMIC DNA]</scope>
    <source>
        <strain evidence="2">Lake Konstanz</strain>
    </source>
</reference>